<protein>
    <recommendedName>
        <fullName evidence="3">E2F-associated phosphoprotein</fullName>
    </recommendedName>
</protein>
<name>A0AAV7JEZ3_9METZ</name>
<dbReference type="InterPro" id="IPR019370">
    <property type="entry name" value="E2F-assoc_phosphoprotein"/>
</dbReference>
<evidence type="ECO:0000313" key="2">
    <source>
        <dbReference type="Proteomes" id="UP001165289"/>
    </source>
</evidence>
<evidence type="ECO:0008006" key="3">
    <source>
        <dbReference type="Google" id="ProtNLM"/>
    </source>
</evidence>
<dbReference type="AlphaFoldDB" id="A0AAV7JEZ3"/>
<accession>A0AAV7JEZ3</accession>
<dbReference type="EMBL" id="JAKMXF010000343">
    <property type="protein sequence ID" value="KAI6647326.1"/>
    <property type="molecule type" value="Genomic_DNA"/>
</dbReference>
<proteinExistence type="predicted"/>
<evidence type="ECO:0000313" key="1">
    <source>
        <dbReference type="EMBL" id="KAI6647326.1"/>
    </source>
</evidence>
<dbReference type="Proteomes" id="UP001165289">
    <property type="component" value="Unassembled WGS sequence"/>
</dbReference>
<organism evidence="1 2">
    <name type="scientific">Oopsacas minuta</name>
    <dbReference type="NCBI Taxonomy" id="111878"/>
    <lineage>
        <taxon>Eukaryota</taxon>
        <taxon>Metazoa</taxon>
        <taxon>Porifera</taxon>
        <taxon>Hexactinellida</taxon>
        <taxon>Hexasterophora</taxon>
        <taxon>Lyssacinosida</taxon>
        <taxon>Leucopsacidae</taxon>
        <taxon>Oopsacas</taxon>
    </lineage>
</organism>
<gene>
    <name evidence="1" type="ORF">LOD99_12322</name>
</gene>
<dbReference type="PANTHER" id="PTHR15967:SF0">
    <property type="entry name" value="E2F-ASSOCIATED PHOSPHOPROTEIN"/>
    <property type="match status" value="1"/>
</dbReference>
<dbReference type="Pfam" id="PF10238">
    <property type="entry name" value="Eapp_C"/>
    <property type="match status" value="1"/>
</dbReference>
<comment type="caution">
    <text evidence="1">The sequence shown here is derived from an EMBL/GenBank/DDBJ whole genome shotgun (WGS) entry which is preliminary data.</text>
</comment>
<dbReference type="PANTHER" id="PTHR15967">
    <property type="entry name" value="E2F-ASSOCIATED PHOSPHOPROTEIN"/>
    <property type="match status" value="1"/>
</dbReference>
<keyword evidence="2" id="KW-1185">Reference proteome</keyword>
<dbReference type="GO" id="GO:0005634">
    <property type="term" value="C:nucleus"/>
    <property type="evidence" value="ECO:0007669"/>
    <property type="project" value="TreeGrafter"/>
</dbReference>
<sequence length="287" mass="33107">MEKRLDRFVSLDSSHNAGYFEMNDSDLELSEGDMAGDLGAYSSGEESNLAKELKIKSDQFEIDMDKELSDMIGEMGYPTYLLNHLNGIENSEIDPPKEISEKDPDLGFYDNVYFDSDTEVGEDMDEFSGDPKKRVLTNDELFYDPKADDLDEEWVNTQRMAYRNIEIPKNMNNSEEDSAKNIPKSDAILSCPGCMVTLCIDCQQHDLYKDQFRAMFVMHCRIEEGEILKYKKKKQKKKFKRREEMGSTEAVEYDVYQPVKCGSCQTEVGVFDEDEVYHFYNVLPSEP</sequence>
<reference evidence="1 2" key="1">
    <citation type="journal article" date="2023" name="BMC Biol.">
        <title>The compact genome of the sponge Oopsacas minuta (Hexactinellida) is lacking key metazoan core genes.</title>
        <authorList>
            <person name="Santini S."/>
            <person name="Schenkelaars Q."/>
            <person name="Jourda C."/>
            <person name="Duchesne M."/>
            <person name="Belahbib H."/>
            <person name="Rocher C."/>
            <person name="Selva M."/>
            <person name="Riesgo A."/>
            <person name="Vervoort M."/>
            <person name="Leys S.P."/>
            <person name="Kodjabachian L."/>
            <person name="Le Bivic A."/>
            <person name="Borchiellini C."/>
            <person name="Claverie J.M."/>
            <person name="Renard E."/>
        </authorList>
    </citation>
    <scope>NUCLEOTIDE SEQUENCE [LARGE SCALE GENOMIC DNA]</scope>
    <source>
        <strain evidence="1">SPO-2</strain>
    </source>
</reference>